<evidence type="ECO:0000313" key="2">
    <source>
        <dbReference type="EMBL" id="CCC91437.1"/>
    </source>
</evidence>
<dbReference type="AlphaFoldDB" id="G0UPX6"/>
<reference evidence="2" key="1">
    <citation type="journal article" date="2012" name="Proc. Natl. Acad. Sci. U.S.A.">
        <title>Antigenic diversity is generated by distinct evolutionary mechanisms in African trypanosome species.</title>
        <authorList>
            <person name="Jackson A.P."/>
            <person name="Berry A."/>
            <person name="Aslett M."/>
            <person name="Allison H.C."/>
            <person name="Burton P."/>
            <person name="Vavrova-Anderson J."/>
            <person name="Brown R."/>
            <person name="Browne H."/>
            <person name="Corton N."/>
            <person name="Hauser H."/>
            <person name="Gamble J."/>
            <person name="Gilderthorp R."/>
            <person name="Marcello L."/>
            <person name="McQuillan J."/>
            <person name="Otto T.D."/>
            <person name="Quail M.A."/>
            <person name="Sanders M.J."/>
            <person name="van Tonder A."/>
            <person name="Ginger M.L."/>
            <person name="Field M.C."/>
            <person name="Barry J.D."/>
            <person name="Hertz-Fowler C."/>
            <person name="Berriman M."/>
        </authorList>
    </citation>
    <scope>NUCLEOTIDE SEQUENCE</scope>
    <source>
        <strain evidence="2">IL3000</strain>
    </source>
</reference>
<name>G0UPX6_TRYCI</name>
<accession>G0UPX6</accession>
<evidence type="ECO:0000256" key="1">
    <source>
        <dbReference type="SAM" id="Phobius"/>
    </source>
</evidence>
<keyword evidence="1" id="KW-0472">Membrane</keyword>
<dbReference type="EMBL" id="HE575320">
    <property type="protein sequence ID" value="CCC91437.1"/>
    <property type="molecule type" value="Genomic_DNA"/>
</dbReference>
<dbReference type="VEuPathDB" id="TriTrypDB:TcIL3000_7_2470"/>
<protein>
    <submittedName>
        <fullName evidence="2">Uncharacterized protein TCIL3000_7_2470</fullName>
    </submittedName>
</protein>
<proteinExistence type="predicted"/>
<feature type="transmembrane region" description="Helical" evidence="1">
    <location>
        <begin position="14"/>
        <end position="37"/>
    </location>
</feature>
<keyword evidence="1" id="KW-1133">Transmembrane helix</keyword>
<sequence length="143" mass="16649">SFFLPPPRAYVSPIFLYVVFSIYQSPFFHITWSVSALSSTLSFRIQFTSLVLPPLKYCAFLIKSSSLKPSATRNTCGWQWLLSFWGKKERKEERKKKSAPTSAFLCYERIRKTGAIEWVWSWLVGHRHGPLCHPHYCIAVRCL</sequence>
<feature type="non-terminal residue" evidence="2">
    <location>
        <position position="1"/>
    </location>
</feature>
<organism evidence="2">
    <name type="scientific">Trypanosoma congolense (strain IL3000)</name>
    <dbReference type="NCBI Taxonomy" id="1068625"/>
    <lineage>
        <taxon>Eukaryota</taxon>
        <taxon>Discoba</taxon>
        <taxon>Euglenozoa</taxon>
        <taxon>Kinetoplastea</taxon>
        <taxon>Metakinetoplastina</taxon>
        <taxon>Trypanosomatida</taxon>
        <taxon>Trypanosomatidae</taxon>
        <taxon>Trypanosoma</taxon>
        <taxon>Nannomonas</taxon>
    </lineage>
</organism>
<gene>
    <name evidence="2" type="ORF">TCIL3000_7_2470</name>
</gene>
<keyword evidence="1" id="KW-0812">Transmembrane</keyword>